<reference evidence="2 3" key="1">
    <citation type="submission" date="2018-06" db="EMBL/GenBank/DDBJ databases">
        <authorList>
            <consortium name="Pathogen Informatics"/>
            <person name="Doyle S."/>
        </authorList>
    </citation>
    <scope>NUCLEOTIDE SEQUENCE [LARGE SCALE GENOMIC DNA]</scope>
    <source>
        <strain evidence="2 3">NCTC11694</strain>
    </source>
</reference>
<dbReference type="InterPro" id="IPR038765">
    <property type="entry name" value="Papain-like_cys_pep_sf"/>
</dbReference>
<proteinExistence type="inferred from homology"/>
<comment type="caution">
    <text evidence="2">The sequence shown here is derived from an EMBL/GenBank/DDBJ whole genome shotgun (WGS) entry which is preliminary data.</text>
</comment>
<organism evidence="2 3">
    <name type="scientific">Klebsiella michiganensis</name>
    <dbReference type="NCBI Taxonomy" id="1134687"/>
    <lineage>
        <taxon>Bacteria</taxon>
        <taxon>Pseudomonadati</taxon>
        <taxon>Pseudomonadota</taxon>
        <taxon>Gammaproteobacteria</taxon>
        <taxon>Enterobacterales</taxon>
        <taxon>Enterobacteriaceae</taxon>
        <taxon>Klebsiella/Raoultella group</taxon>
        <taxon>Klebsiella</taxon>
    </lineage>
</organism>
<dbReference type="Gene3D" id="2.40.128.150">
    <property type="entry name" value="Cysteine proteinases"/>
    <property type="match status" value="1"/>
</dbReference>
<dbReference type="InterPro" id="IPR001447">
    <property type="entry name" value="Arylamine_N-AcTrfase"/>
</dbReference>
<evidence type="ECO:0000313" key="3">
    <source>
        <dbReference type="Proteomes" id="UP000255050"/>
    </source>
</evidence>
<dbReference type="Proteomes" id="UP000255050">
    <property type="component" value="Unassembled WGS sequence"/>
</dbReference>
<dbReference type="EMBL" id="UGJR01000002">
    <property type="protein sequence ID" value="STR39541.1"/>
    <property type="molecule type" value="Genomic_DNA"/>
</dbReference>
<protein>
    <submittedName>
        <fullName evidence="2">N-acetyltransferase</fullName>
    </submittedName>
</protein>
<dbReference type="Gene3D" id="3.30.2140.10">
    <property type="entry name" value="Arylamine N-acetyltransferase"/>
    <property type="match status" value="1"/>
</dbReference>
<dbReference type="GO" id="GO:0016407">
    <property type="term" value="F:acetyltransferase activity"/>
    <property type="evidence" value="ECO:0007669"/>
    <property type="project" value="InterPro"/>
</dbReference>
<sequence length="89" mass="10173">MRKLANQYGFDLSPQEWIDFAPANFLNSTHPDAVFVQKLLVIQHQPEGRFILLGNTLKSITADRVEKQRLEDDGLRMYLSSALRCLPAN</sequence>
<comment type="similarity">
    <text evidence="1">Belongs to the arylamine N-acetyltransferase family.</text>
</comment>
<dbReference type="Pfam" id="PF00797">
    <property type="entry name" value="Acetyltransf_2"/>
    <property type="match status" value="1"/>
</dbReference>
<dbReference type="AlphaFoldDB" id="A0A7H4LTR5"/>
<evidence type="ECO:0000256" key="1">
    <source>
        <dbReference type="ARBA" id="ARBA00006547"/>
    </source>
</evidence>
<accession>A0A7H4LTR5</accession>
<name>A0A7H4LTR5_9ENTR</name>
<gene>
    <name evidence="2" type="ORF">NCTC11694_00682</name>
</gene>
<evidence type="ECO:0000313" key="2">
    <source>
        <dbReference type="EMBL" id="STR39541.1"/>
    </source>
</evidence>
<dbReference type="SUPFAM" id="SSF54001">
    <property type="entry name" value="Cysteine proteinases"/>
    <property type="match status" value="1"/>
</dbReference>
<keyword evidence="2" id="KW-0808">Transferase</keyword>